<proteinExistence type="predicted"/>
<dbReference type="EMBL" id="AFZX01000040">
    <property type="protein sequence ID" value="EHL07550.1"/>
    <property type="molecule type" value="Genomic_DNA"/>
</dbReference>
<comment type="caution">
    <text evidence="1">The sequence shown here is derived from an EMBL/GenBank/DDBJ whole genome shotgun (WGS) entry which is preliminary data.</text>
</comment>
<evidence type="ECO:0000313" key="2">
    <source>
        <dbReference type="Proteomes" id="UP000004416"/>
    </source>
</evidence>
<evidence type="ECO:0000313" key="1">
    <source>
        <dbReference type="EMBL" id="EHL07550.1"/>
    </source>
</evidence>
<accession>G9XL33</accession>
<gene>
    <name evidence="1" type="ORF">HMPREF0322_01667</name>
</gene>
<dbReference type="PATRIC" id="fig|537010.4.peg.1552"/>
<dbReference type="HOGENOM" id="CLU_1591857_0_0_9"/>
<dbReference type="Proteomes" id="UP000004416">
    <property type="component" value="Unassembled WGS sequence"/>
</dbReference>
<sequence>MIKAKESMRRQFPKLGHSALIILVILLCLIGGTLVLRQQKVGDLRQEMKYMEGPILQNPAKETASDPWQMDDLLLVMDECVRMLREENLAVRSYHLEGVFEGEANPSFLHFALIRLKVQGAWSGIERGLTRIEGISEGGIYVEEAVLKENEGEILLKIFFFEPDNLS</sequence>
<dbReference type="AlphaFoldDB" id="G9XL33"/>
<organism evidence="1 2">
    <name type="scientific">Desulfitobacterium hafniense DP7</name>
    <dbReference type="NCBI Taxonomy" id="537010"/>
    <lineage>
        <taxon>Bacteria</taxon>
        <taxon>Bacillati</taxon>
        <taxon>Bacillota</taxon>
        <taxon>Clostridia</taxon>
        <taxon>Eubacteriales</taxon>
        <taxon>Desulfitobacteriaceae</taxon>
        <taxon>Desulfitobacterium</taxon>
    </lineage>
</organism>
<name>G9XL33_DESHA</name>
<reference evidence="1 2" key="1">
    <citation type="submission" date="2011-08" db="EMBL/GenBank/DDBJ databases">
        <authorList>
            <person name="Weinstock G."/>
            <person name="Sodergren E."/>
            <person name="Clifton S."/>
            <person name="Fulton L."/>
            <person name="Fulton B."/>
            <person name="Courtney L."/>
            <person name="Fronick C."/>
            <person name="Harrison M."/>
            <person name="Strong C."/>
            <person name="Farmer C."/>
            <person name="Delahaunty K."/>
            <person name="Markovic C."/>
            <person name="Hall O."/>
            <person name="Minx P."/>
            <person name="Tomlinson C."/>
            <person name="Mitreva M."/>
            <person name="Hou S."/>
            <person name="Chen J."/>
            <person name="Wollam A."/>
            <person name="Pepin K.H."/>
            <person name="Johnson M."/>
            <person name="Bhonagiri V."/>
            <person name="Zhang X."/>
            <person name="Suruliraj S."/>
            <person name="Warren W."/>
            <person name="Chinwalla A."/>
            <person name="Mardis E.R."/>
            <person name="Wilson R.K."/>
        </authorList>
    </citation>
    <scope>NUCLEOTIDE SEQUENCE [LARGE SCALE GENOMIC DNA]</scope>
    <source>
        <strain evidence="1 2">DP7</strain>
    </source>
</reference>
<protein>
    <submittedName>
        <fullName evidence="1">Uncharacterized protein</fullName>
    </submittedName>
</protein>